<gene>
    <name evidence="3" type="ORF">HETSPECPRED_000770</name>
</gene>
<evidence type="ECO:0000313" key="4">
    <source>
        <dbReference type="Proteomes" id="UP000664521"/>
    </source>
</evidence>
<dbReference type="AlphaFoldDB" id="A0A8H3GD59"/>
<dbReference type="Proteomes" id="UP000664521">
    <property type="component" value="Unassembled WGS sequence"/>
</dbReference>
<reference evidence="3" key="1">
    <citation type="submission" date="2021-03" db="EMBL/GenBank/DDBJ databases">
        <authorList>
            <person name="Tagirdzhanova G."/>
        </authorList>
    </citation>
    <scope>NUCLEOTIDE SEQUENCE</scope>
</reference>
<sequence length="86" mass="9271">MSFDSNDSGSGEKSVGGIQPPMIKIETRASFSISDVITMMRQVQREIQRQSEQMNRLSSDIQQLRAAAILAAALTLASSLAPLAAF</sequence>
<accession>A0A8H3GD59</accession>
<feature type="compositionally biased region" description="Polar residues" evidence="2">
    <location>
        <begin position="1"/>
        <end position="11"/>
    </location>
</feature>
<keyword evidence="1" id="KW-0175">Coiled coil</keyword>
<dbReference type="EMBL" id="CAJPDS010000108">
    <property type="protein sequence ID" value="CAF9938091.1"/>
    <property type="molecule type" value="Genomic_DNA"/>
</dbReference>
<proteinExistence type="predicted"/>
<name>A0A8H3GD59_9LECA</name>
<protein>
    <submittedName>
        <fullName evidence="3">Uncharacterized protein</fullName>
    </submittedName>
</protein>
<feature type="region of interest" description="Disordered" evidence="2">
    <location>
        <begin position="1"/>
        <end position="20"/>
    </location>
</feature>
<feature type="coiled-coil region" evidence="1">
    <location>
        <begin position="40"/>
        <end position="67"/>
    </location>
</feature>
<evidence type="ECO:0000256" key="2">
    <source>
        <dbReference type="SAM" id="MobiDB-lite"/>
    </source>
</evidence>
<comment type="caution">
    <text evidence="3">The sequence shown here is derived from an EMBL/GenBank/DDBJ whole genome shotgun (WGS) entry which is preliminary data.</text>
</comment>
<organism evidence="3 4">
    <name type="scientific">Heterodermia speciosa</name>
    <dbReference type="NCBI Taxonomy" id="116794"/>
    <lineage>
        <taxon>Eukaryota</taxon>
        <taxon>Fungi</taxon>
        <taxon>Dikarya</taxon>
        <taxon>Ascomycota</taxon>
        <taxon>Pezizomycotina</taxon>
        <taxon>Lecanoromycetes</taxon>
        <taxon>OSLEUM clade</taxon>
        <taxon>Lecanoromycetidae</taxon>
        <taxon>Caliciales</taxon>
        <taxon>Physciaceae</taxon>
        <taxon>Heterodermia</taxon>
    </lineage>
</organism>
<evidence type="ECO:0000313" key="3">
    <source>
        <dbReference type="EMBL" id="CAF9938091.1"/>
    </source>
</evidence>
<evidence type="ECO:0000256" key="1">
    <source>
        <dbReference type="SAM" id="Coils"/>
    </source>
</evidence>
<keyword evidence="4" id="KW-1185">Reference proteome</keyword>